<keyword evidence="22" id="KW-1185">Reference proteome</keyword>
<proteinExistence type="inferred from homology"/>
<gene>
    <name evidence="21" type="primary">106661809</name>
</gene>
<dbReference type="GO" id="GO:0005737">
    <property type="term" value="C:cytoplasm"/>
    <property type="evidence" value="ECO:0007669"/>
    <property type="project" value="InterPro"/>
</dbReference>
<evidence type="ECO:0000256" key="5">
    <source>
        <dbReference type="ARBA" id="ARBA00012568"/>
    </source>
</evidence>
<evidence type="ECO:0000256" key="11">
    <source>
        <dbReference type="ARBA" id="ARBA00023625"/>
    </source>
</evidence>
<feature type="domain" description="Cytosol aminopeptidase" evidence="20">
    <location>
        <begin position="367"/>
        <end position="374"/>
    </location>
</feature>
<keyword evidence="9" id="KW-0378">Hydrolase</keyword>
<evidence type="ECO:0000256" key="14">
    <source>
        <dbReference type="ARBA" id="ARBA00030997"/>
    </source>
</evidence>
<dbReference type="PROSITE" id="PS00631">
    <property type="entry name" value="CYTOSOL_AP"/>
    <property type="match status" value="1"/>
</dbReference>
<dbReference type="EnsemblMetazoa" id="XM_014385464.1">
    <property type="protein sequence ID" value="XP_014240950.1"/>
    <property type="gene ID" value="LOC106661809"/>
</dbReference>
<dbReference type="Proteomes" id="UP000494040">
    <property type="component" value="Unassembled WGS sequence"/>
</dbReference>
<evidence type="ECO:0000256" key="9">
    <source>
        <dbReference type="ARBA" id="ARBA00022801"/>
    </source>
</evidence>
<dbReference type="GO" id="GO:0030145">
    <property type="term" value="F:manganese ion binding"/>
    <property type="evidence" value="ECO:0007669"/>
    <property type="project" value="InterPro"/>
</dbReference>
<sequence>MSAAKAVENPKGFGKCKMATFRLCLNGSSPINIVNIRKYATGIKRGLVLGAYNEDNNVIKLTPTAEKFDKDNDGVLLRNLNASGLSKGKSRIFYQPSENFEAVAVVGLGKFSTSYNADEDIDERKEFVRVAAAAGCKNLQSVDISSVEIEDLGDAEACAEGVFLSLWHYQEWKEEKKKKKIPDVHPYGIENIDKWKIGAIQAQAQNFARKLGEDPANYLTPTKFAEIVQEELTKEGVVVLAHNKEWAEKQNMGAFLCVAQGSDEPPKFLEMNYSSGSSEKPIVLVGKGVTFDSGGISIKPSSKMDEMRADMGGAACVVATMKAIAKMKLPLNVIGLTPLCENLPSGRSVKPGDIVKSMNGKYIQVDNTDAEGRLILADALAYACKFNPELTIDLATLTGAMRVALGSAMSGVFTHSTPLYEMMRKAGVITGDRVWRMPLVQAYSSRVTEYPAVDVNNVGKGSGGGACTAAAFLKEFAPKNNWMHMDIAGVFGPDGGSDISYLSGYTGRPTRTLIEFFKLKANTC</sequence>
<evidence type="ECO:0000256" key="15">
    <source>
        <dbReference type="ARBA" id="ARBA00031564"/>
    </source>
</evidence>
<evidence type="ECO:0000256" key="4">
    <source>
        <dbReference type="ARBA" id="ARBA00012565"/>
    </source>
</evidence>
<evidence type="ECO:0000313" key="22">
    <source>
        <dbReference type="Proteomes" id="UP000494040"/>
    </source>
</evidence>
<evidence type="ECO:0000256" key="6">
    <source>
        <dbReference type="ARBA" id="ARBA00014190"/>
    </source>
</evidence>
<dbReference type="Pfam" id="PF00883">
    <property type="entry name" value="Peptidase_M17"/>
    <property type="match status" value="1"/>
</dbReference>
<dbReference type="GO" id="GO:0070006">
    <property type="term" value="F:metalloaminopeptidase activity"/>
    <property type="evidence" value="ECO:0007669"/>
    <property type="project" value="InterPro"/>
</dbReference>
<dbReference type="PRINTS" id="PR00481">
    <property type="entry name" value="LAMNOPPTDASE"/>
</dbReference>
<accession>A0A8I6RBQ8</accession>
<evidence type="ECO:0000256" key="3">
    <source>
        <dbReference type="ARBA" id="ARBA00009528"/>
    </source>
</evidence>
<dbReference type="Gene3D" id="3.40.220.10">
    <property type="entry name" value="Leucine Aminopeptidase, subunit E, domain 1"/>
    <property type="match status" value="1"/>
</dbReference>
<comment type="similarity">
    <text evidence="3">Belongs to the peptidase M17 family.</text>
</comment>
<dbReference type="InterPro" id="IPR023042">
    <property type="entry name" value="Peptidase_M17_leu_NH2_pept"/>
</dbReference>
<evidence type="ECO:0000256" key="10">
    <source>
        <dbReference type="ARBA" id="ARBA00023511"/>
    </source>
</evidence>
<evidence type="ECO:0000256" key="17">
    <source>
        <dbReference type="ARBA" id="ARBA00045966"/>
    </source>
</evidence>
<dbReference type="InterPro" id="IPR008283">
    <property type="entry name" value="Peptidase_M17_N"/>
</dbReference>
<dbReference type="PANTHER" id="PTHR11963:SF23">
    <property type="entry name" value="CYTOSOL AMINOPEPTIDASE"/>
    <property type="match status" value="1"/>
</dbReference>
<comment type="catalytic activity">
    <reaction evidence="2">
        <text>Release of N-terminal proline from a peptide.</text>
        <dbReference type="EC" id="3.4.11.5"/>
    </reaction>
</comment>
<evidence type="ECO:0000256" key="16">
    <source>
        <dbReference type="ARBA" id="ARBA00033172"/>
    </source>
</evidence>
<comment type="catalytic activity">
    <reaction evidence="18">
        <text>S-benzyl-L-cysteinylglycine + H2O = S-benzyl-L-cysteine + glycine</text>
        <dbReference type="Rhea" id="RHEA:62568"/>
        <dbReference type="ChEBI" id="CHEBI:15377"/>
        <dbReference type="ChEBI" id="CHEBI:57305"/>
        <dbReference type="ChEBI" id="CHEBI:145802"/>
        <dbReference type="ChEBI" id="CHEBI:145803"/>
    </reaction>
    <physiologicalReaction direction="left-to-right" evidence="18">
        <dbReference type="Rhea" id="RHEA:62569"/>
    </physiologicalReaction>
</comment>
<comment type="catalytic activity">
    <reaction evidence="1">
        <text>Release of an N-terminal amino acid, Xaa-|-Yaa-, in which Xaa is preferably Leu, but may be other amino acids including Pro although not Arg or Lys, and Yaa may be Pro. Amino acid amides and methyl esters are also readily hydrolyzed, but rates on arylamides are exceedingly low.</text>
        <dbReference type="EC" id="3.4.11.1"/>
    </reaction>
</comment>
<dbReference type="EC" id="3.4.11.5" evidence="5"/>
<comment type="catalytic activity">
    <reaction evidence="10">
        <text>an S-substituted L-cysteinylglycine + H2O = an S-substituted L-cysteine + glycine</text>
        <dbReference type="Rhea" id="RHEA:60444"/>
        <dbReference type="ChEBI" id="CHEBI:15377"/>
        <dbReference type="ChEBI" id="CHEBI:57305"/>
        <dbReference type="ChEBI" id="CHEBI:58717"/>
        <dbReference type="ChEBI" id="CHEBI:143103"/>
        <dbReference type="EC" id="3.4.13.23"/>
    </reaction>
    <physiologicalReaction direction="left-to-right" evidence="10">
        <dbReference type="Rhea" id="RHEA:60445"/>
    </physiologicalReaction>
</comment>
<dbReference type="SUPFAM" id="SSF52949">
    <property type="entry name" value="Macro domain-like"/>
    <property type="match status" value="1"/>
</dbReference>
<dbReference type="InterPro" id="IPR011356">
    <property type="entry name" value="Leucine_aapep/pepB"/>
</dbReference>
<dbReference type="EC" id="3.4.13.23" evidence="11"/>
<dbReference type="PANTHER" id="PTHR11963">
    <property type="entry name" value="LEUCINE AMINOPEPTIDASE-RELATED"/>
    <property type="match status" value="1"/>
</dbReference>
<dbReference type="InterPro" id="IPR000819">
    <property type="entry name" value="Peptidase_M17_C"/>
</dbReference>
<dbReference type="InterPro" id="IPR043472">
    <property type="entry name" value="Macro_dom-like"/>
</dbReference>
<dbReference type="OrthoDB" id="273771at2759"/>
<evidence type="ECO:0000256" key="8">
    <source>
        <dbReference type="ARBA" id="ARBA00022670"/>
    </source>
</evidence>
<dbReference type="HAMAP" id="MF_00181">
    <property type="entry name" value="Cytosol_peptidase_M17"/>
    <property type="match status" value="1"/>
</dbReference>
<evidence type="ECO:0000256" key="19">
    <source>
        <dbReference type="ARBA" id="ARBA00049107"/>
    </source>
</evidence>
<organism evidence="21 22">
    <name type="scientific">Cimex lectularius</name>
    <name type="common">Bed bug</name>
    <name type="synonym">Acanthia lectularia</name>
    <dbReference type="NCBI Taxonomy" id="79782"/>
    <lineage>
        <taxon>Eukaryota</taxon>
        <taxon>Metazoa</taxon>
        <taxon>Ecdysozoa</taxon>
        <taxon>Arthropoda</taxon>
        <taxon>Hexapoda</taxon>
        <taxon>Insecta</taxon>
        <taxon>Pterygota</taxon>
        <taxon>Neoptera</taxon>
        <taxon>Paraneoptera</taxon>
        <taxon>Hemiptera</taxon>
        <taxon>Heteroptera</taxon>
        <taxon>Panheteroptera</taxon>
        <taxon>Cimicomorpha</taxon>
        <taxon>Cimicidae</taxon>
        <taxon>Cimex</taxon>
    </lineage>
</organism>
<evidence type="ECO:0000313" key="21">
    <source>
        <dbReference type="EnsemblMetazoa" id="XP_014240950.1"/>
    </source>
</evidence>
<dbReference type="SUPFAM" id="SSF53187">
    <property type="entry name" value="Zn-dependent exopeptidases"/>
    <property type="match status" value="1"/>
</dbReference>
<dbReference type="EC" id="3.4.11.1" evidence="4"/>
<evidence type="ECO:0000256" key="12">
    <source>
        <dbReference type="ARBA" id="ARBA00029605"/>
    </source>
</evidence>
<dbReference type="Gene3D" id="3.40.630.10">
    <property type="entry name" value="Zn peptidases"/>
    <property type="match status" value="1"/>
</dbReference>
<comment type="catalytic activity">
    <reaction evidence="19">
        <text>L-cysteinylglycine + H2O = L-cysteine + glycine</text>
        <dbReference type="Rhea" id="RHEA:28783"/>
        <dbReference type="ChEBI" id="CHEBI:15377"/>
        <dbReference type="ChEBI" id="CHEBI:35235"/>
        <dbReference type="ChEBI" id="CHEBI:57305"/>
        <dbReference type="ChEBI" id="CHEBI:61694"/>
    </reaction>
    <physiologicalReaction direction="left-to-right" evidence="19">
        <dbReference type="Rhea" id="RHEA:28784"/>
    </physiologicalReaction>
</comment>
<keyword evidence="7" id="KW-0031">Aminopeptidase</keyword>
<dbReference type="CDD" id="cd00433">
    <property type="entry name" value="Peptidase_M17"/>
    <property type="match status" value="1"/>
</dbReference>
<evidence type="ECO:0000256" key="7">
    <source>
        <dbReference type="ARBA" id="ARBA00022438"/>
    </source>
</evidence>
<comment type="function">
    <text evidence="17">Cytosolic metallopeptidase that catalyzes the removal of unsubstituted N-terminal hydrophobic amino acids from various peptides. The presence of Zn(2+) ions is essential for the peptidase activity, and the association with other cofactors can modulate the substrate spectificity of the enzyme. For instance, in the presence of Mn(2+), it displays a specific Cys-Gly hydrolyzing activity of Cys-Gly-S-conjugates. Involved in the metabolism of glutathione and in the degradation of glutathione S-conjugates, which may play a role in the control of the cell redox status.</text>
</comment>
<dbReference type="Pfam" id="PF02789">
    <property type="entry name" value="Peptidase_M17_N"/>
    <property type="match status" value="1"/>
</dbReference>
<protein>
    <recommendedName>
        <fullName evidence="6">Cytosol aminopeptidase</fullName>
        <ecNumber evidence="4">3.4.11.1</ecNumber>
        <ecNumber evidence="5">3.4.11.5</ecNumber>
        <ecNumber evidence="11">3.4.13.23</ecNumber>
    </recommendedName>
    <alternativeName>
        <fullName evidence="14">Cysteinylglycine-S-conjugate dipeptidase</fullName>
    </alternativeName>
    <alternativeName>
        <fullName evidence="15">Leucine aminopeptidase 3</fullName>
    </alternativeName>
    <alternativeName>
        <fullName evidence="16">Leucyl aminopeptidase</fullName>
    </alternativeName>
    <alternativeName>
        <fullName evidence="13">Proline aminopeptidase</fullName>
    </alternativeName>
    <alternativeName>
        <fullName evidence="12">Prolyl aminopeptidase</fullName>
    </alternativeName>
</protein>
<evidence type="ECO:0000256" key="18">
    <source>
        <dbReference type="ARBA" id="ARBA00047881"/>
    </source>
</evidence>
<name>A0A8I6RBQ8_CIMLE</name>
<evidence type="ECO:0000259" key="20">
    <source>
        <dbReference type="PROSITE" id="PS00631"/>
    </source>
</evidence>
<dbReference type="OMA" id="WPMPLPE"/>
<evidence type="ECO:0000256" key="2">
    <source>
        <dbReference type="ARBA" id="ARBA00001585"/>
    </source>
</evidence>
<dbReference type="GO" id="GO:0006508">
    <property type="term" value="P:proteolysis"/>
    <property type="evidence" value="ECO:0007669"/>
    <property type="project" value="UniProtKB-KW"/>
</dbReference>
<dbReference type="AlphaFoldDB" id="A0A8I6RBQ8"/>
<reference evidence="21" key="1">
    <citation type="submission" date="2022-01" db="UniProtKB">
        <authorList>
            <consortium name="EnsemblMetazoa"/>
        </authorList>
    </citation>
    <scope>IDENTIFICATION</scope>
</reference>
<keyword evidence="8" id="KW-0645">Protease</keyword>
<evidence type="ECO:0000256" key="1">
    <source>
        <dbReference type="ARBA" id="ARBA00000135"/>
    </source>
</evidence>
<evidence type="ECO:0000256" key="13">
    <source>
        <dbReference type="ARBA" id="ARBA00030930"/>
    </source>
</evidence>